<accession>A0AAW1MMF0</accession>
<dbReference type="AlphaFoldDB" id="A0AAW1MMF0"/>
<proteinExistence type="predicted"/>
<organism evidence="1 2">
    <name type="scientific">Popillia japonica</name>
    <name type="common">Japanese beetle</name>
    <dbReference type="NCBI Taxonomy" id="7064"/>
    <lineage>
        <taxon>Eukaryota</taxon>
        <taxon>Metazoa</taxon>
        <taxon>Ecdysozoa</taxon>
        <taxon>Arthropoda</taxon>
        <taxon>Hexapoda</taxon>
        <taxon>Insecta</taxon>
        <taxon>Pterygota</taxon>
        <taxon>Neoptera</taxon>
        <taxon>Endopterygota</taxon>
        <taxon>Coleoptera</taxon>
        <taxon>Polyphaga</taxon>
        <taxon>Scarabaeiformia</taxon>
        <taxon>Scarabaeidae</taxon>
        <taxon>Rutelinae</taxon>
        <taxon>Popillia</taxon>
    </lineage>
</organism>
<reference evidence="1 2" key="1">
    <citation type="journal article" date="2024" name="BMC Genomics">
        <title>De novo assembly and annotation of Popillia japonica's genome with initial clues to its potential as an invasive pest.</title>
        <authorList>
            <person name="Cucini C."/>
            <person name="Boschi S."/>
            <person name="Funari R."/>
            <person name="Cardaioli E."/>
            <person name="Iannotti N."/>
            <person name="Marturano G."/>
            <person name="Paoli F."/>
            <person name="Bruttini M."/>
            <person name="Carapelli A."/>
            <person name="Frati F."/>
            <person name="Nardi F."/>
        </authorList>
    </citation>
    <scope>NUCLEOTIDE SEQUENCE [LARGE SCALE GENOMIC DNA]</scope>
    <source>
        <strain evidence="1">DMR45628</strain>
    </source>
</reference>
<dbReference type="Proteomes" id="UP001458880">
    <property type="component" value="Unassembled WGS sequence"/>
</dbReference>
<sequence length="79" mass="8816">MMISTAWDAVSQNTSVNCFRSAGFLPSVTIQEEDHFEDENNIPLAQLIREAYVVDTDSNVTFDDFVDVDKDLGKRGSAK</sequence>
<comment type="caution">
    <text evidence="1">The sequence shown here is derived from an EMBL/GenBank/DDBJ whole genome shotgun (WGS) entry which is preliminary data.</text>
</comment>
<dbReference type="EMBL" id="JASPKY010000031">
    <property type="protein sequence ID" value="KAK9747370.1"/>
    <property type="molecule type" value="Genomic_DNA"/>
</dbReference>
<evidence type="ECO:0000313" key="1">
    <source>
        <dbReference type="EMBL" id="KAK9747370.1"/>
    </source>
</evidence>
<name>A0AAW1MMF0_POPJA</name>
<evidence type="ECO:0000313" key="2">
    <source>
        <dbReference type="Proteomes" id="UP001458880"/>
    </source>
</evidence>
<protein>
    <submittedName>
        <fullName evidence="1">Uncharacterized protein</fullName>
    </submittedName>
</protein>
<gene>
    <name evidence="1" type="ORF">QE152_g5391</name>
</gene>
<keyword evidence="2" id="KW-1185">Reference proteome</keyword>